<organism evidence="1">
    <name type="scientific">Picea glauca</name>
    <name type="common">White spruce</name>
    <name type="synonym">Pinus glauca</name>
    <dbReference type="NCBI Taxonomy" id="3330"/>
    <lineage>
        <taxon>Eukaryota</taxon>
        <taxon>Viridiplantae</taxon>
        <taxon>Streptophyta</taxon>
        <taxon>Embryophyta</taxon>
        <taxon>Tracheophyta</taxon>
        <taxon>Spermatophyta</taxon>
        <taxon>Pinopsida</taxon>
        <taxon>Pinidae</taxon>
        <taxon>Conifers I</taxon>
        <taxon>Pinales</taxon>
        <taxon>Pinaceae</taxon>
        <taxon>Picea</taxon>
    </lineage>
</organism>
<reference evidence="1" key="1">
    <citation type="journal article" date="2015" name="Genome Biol. Evol.">
        <title>Organellar Genomes of White Spruce (Picea glauca): Assembly and Annotation.</title>
        <authorList>
            <person name="Jackman S.D."/>
            <person name="Warren R.L."/>
            <person name="Gibb E.A."/>
            <person name="Vandervalk B.P."/>
            <person name="Mohamadi H."/>
            <person name="Chu J."/>
            <person name="Raymond A."/>
            <person name="Pleasance S."/>
            <person name="Coope R."/>
            <person name="Wildung M.R."/>
            <person name="Ritland C.E."/>
            <person name="Bousquet J."/>
            <person name="Jones S.J."/>
            <person name="Bohlmann J."/>
            <person name="Birol I."/>
        </authorList>
    </citation>
    <scope>NUCLEOTIDE SEQUENCE [LARGE SCALE GENOMIC DNA]</scope>
    <source>
        <tissue evidence="1">Flushing bud</tissue>
    </source>
</reference>
<comment type="caution">
    <text evidence="1">The sequence shown here is derived from an EMBL/GenBank/DDBJ whole genome shotgun (WGS) entry which is preliminary data.</text>
</comment>
<proteinExistence type="predicted"/>
<sequence>MAQVASLQLEVPPVRIQLKHTKLKHTKETIDMRPFLYLSLALPSKSSAEISVLGKYPLWLKSRK</sequence>
<accession>A0A117NJ32</accession>
<evidence type="ECO:0000313" key="1">
    <source>
        <dbReference type="EMBL" id="KUM50825.1"/>
    </source>
</evidence>
<keyword evidence="1" id="KW-0496">Mitochondrion</keyword>
<geneLocation type="mitochondrion" evidence="1"/>
<gene>
    <name evidence="1" type="ORF">ABT39_MTgene669</name>
</gene>
<dbReference type="EMBL" id="LKAM01000001">
    <property type="protein sequence ID" value="KUM50825.1"/>
    <property type="molecule type" value="Genomic_DNA"/>
</dbReference>
<dbReference type="AlphaFoldDB" id="A0A117NJ32"/>
<protein>
    <submittedName>
        <fullName evidence="1">Uncharacterized protein</fullName>
    </submittedName>
</protein>
<name>A0A117NJ32_PICGL</name>